<keyword evidence="2" id="KW-1185">Reference proteome</keyword>
<proteinExistence type="predicted"/>
<evidence type="ECO:0000313" key="1">
    <source>
        <dbReference type="EMBL" id="KAG7297042.1"/>
    </source>
</evidence>
<protein>
    <submittedName>
        <fullName evidence="1">Uncharacterized protein</fullName>
    </submittedName>
</protein>
<gene>
    <name evidence="1" type="ORF">JYU34_019967</name>
</gene>
<sequence length="65" mass="7272">MATADGHIISNPEVSWRPHVQCSRELCNRSVDGQGRLHNVDNVDASALLWLSHRQRAEVVLLSPE</sequence>
<comment type="caution">
    <text evidence="1">The sequence shown here is derived from an EMBL/GenBank/DDBJ whole genome shotgun (WGS) entry which is preliminary data.</text>
</comment>
<name>A0ABQ7PVN6_PLUXY</name>
<dbReference type="Proteomes" id="UP000823941">
    <property type="component" value="Chromosome 27"/>
</dbReference>
<accession>A0ABQ7PVN6</accession>
<reference evidence="1 2" key="1">
    <citation type="submission" date="2021-06" db="EMBL/GenBank/DDBJ databases">
        <title>A haploid diamondback moth (Plutella xylostella L.) genome assembly resolves 31 chromosomes and identifies a diamide resistance mutation.</title>
        <authorList>
            <person name="Ward C.M."/>
            <person name="Perry K.D."/>
            <person name="Baker G."/>
            <person name="Powis K."/>
            <person name="Heckel D.G."/>
            <person name="Baxter S.W."/>
        </authorList>
    </citation>
    <scope>NUCLEOTIDE SEQUENCE [LARGE SCALE GENOMIC DNA]</scope>
    <source>
        <strain evidence="1 2">LV</strain>
        <tissue evidence="1">Single pupa</tissue>
    </source>
</reference>
<evidence type="ECO:0000313" key="2">
    <source>
        <dbReference type="Proteomes" id="UP000823941"/>
    </source>
</evidence>
<dbReference type="EMBL" id="JAHIBW010000027">
    <property type="protein sequence ID" value="KAG7297042.1"/>
    <property type="molecule type" value="Genomic_DNA"/>
</dbReference>
<organism evidence="1 2">
    <name type="scientific">Plutella xylostella</name>
    <name type="common">Diamondback moth</name>
    <name type="synonym">Plutella maculipennis</name>
    <dbReference type="NCBI Taxonomy" id="51655"/>
    <lineage>
        <taxon>Eukaryota</taxon>
        <taxon>Metazoa</taxon>
        <taxon>Ecdysozoa</taxon>
        <taxon>Arthropoda</taxon>
        <taxon>Hexapoda</taxon>
        <taxon>Insecta</taxon>
        <taxon>Pterygota</taxon>
        <taxon>Neoptera</taxon>
        <taxon>Endopterygota</taxon>
        <taxon>Lepidoptera</taxon>
        <taxon>Glossata</taxon>
        <taxon>Ditrysia</taxon>
        <taxon>Yponomeutoidea</taxon>
        <taxon>Plutellidae</taxon>
        <taxon>Plutella</taxon>
    </lineage>
</organism>